<feature type="compositionally biased region" description="Basic and acidic residues" evidence="1">
    <location>
        <begin position="136"/>
        <end position="150"/>
    </location>
</feature>
<comment type="caution">
    <text evidence="2">The sequence shown here is derived from an EMBL/GenBank/DDBJ whole genome shotgun (WGS) entry which is preliminary data.</text>
</comment>
<feature type="region of interest" description="Disordered" evidence="1">
    <location>
        <begin position="133"/>
        <end position="161"/>
    </location>
</feature>
<gene>
    <name evidence="2" type="ORF">Naga_100087g5</name>
</gene>
<sequence length="161" mass="17838">MAAAFVKLLPWEGRKRGESGGVMEKLLVGPFSSPLNALSRCLSSPLHASTRASITTILCTGRNRMLLGLLCGGVHLIRQEHRACLCDQRYHHPHSLFRYRGSQPPALVPFFYLFPPHSSPAYLRFNDARLTPKAPLEGRGRTDHEQDGRQAGHVVQGEVGM</sequence>
<reference evidence="2 3" key="1">
    <citation type="journal article" date="2014" name="Mol. Plant">
        <title>Chromosome Scale Genome Assembly and Transcriptome Profiling of Nannochloropsis gaditana in Nitrogen Depletion.</title>
        <authorList>
            <person name="Corteggiani Carpinelli E."/>
            <person name="Telatin A."/>
            <person name="Vitulo N."/>
            <person name="Forcato C."/>
            <person name="D'Angelo M."/>
            <person name="Schiavon R."/>
            <person name="Vezzi A."/>
            <person name="Giacometti G.M."/>
            <person name="Morosinotto T."/>
            <person name="Valle G."/>
        </authorList>
    </citation>
    <scope>NUCLEOTIDE SEQUENCE [LARGE SCALE GENOMIC DNA]</scope>
    <source>
        <strain evidence="2 3">B-31</strain>
    </source>
</reference>
<organism evidence="2 3">
    <name type="scientific">Nannochloropsis gaditana</name>
    <dbReference type="NCBI Taxonomy" id="72520"/>
    <lineage>
        <taxon>Eukaryota</taxon>
        <taxon>Sar</taxon>
        <taxon>Stramenopiles</taxon>
        <taxon>Ochrophyta</taxon>
        <taxon>Eustigmatophyceae</taxon>
        <taxon>Eustigmatales</taxon>
        <taxon>Monodopsidaceae</taxon>
        <taxon>Nannochloropsis</taxon>
    </lineage>
</organism>
<proteinExistence type="predicted"/>
<evidence type="ECO:0000313" key="2">
    <source>
        <dbReference type="EMBL" id="EWM25743.1"/>
    </source>
</evidence>
<keyword evidence="3" id="KW-1185">Reference proteome</keyword>
<dbReference type="Proteomes" id="UP000019335">
    <property type="component" value="Chromosome 10"/>
</dbReference>
<dbReference type="AlphaFoldDB" id="W7TQF8"/>
<evidence type="ECO:0000256" key="1">
    <source>
        <dbReference type="SAM" id="MobiDB-lite"/>
    </source>
</evidence>
<name>W7TQF8_9STRA</name>
<dbReference type="EMBL" id="AZIL01000835">
    <property type="protein sequence ID" value="EWM25743.1"/>
    <property type="molecule type" value="Genomic_DNA"/>
</dbReference>
<accession>W7TQF8</accession>
<evidence type="ECO:0000313" key="3">
    <source>
        <dbReference type="Proteomes" id="UP000019335"/>
    </source>
</evidence>
<protein>
    <submittedName>
        <fullName evidence="2">Uncharacterized protein</fullName>
    </submittedName>
</protein>